<feature type="transmembrane region" description="Helical" evidence="1">
    <location>
        <begin position="150"/>
        <end position="170"/>
    </location>
</feature>
<dbReference type="RefSeq" id="WP_057827465.1">
    <property type="nucleotide sequence ID" value="NZ_BAAACL010000017.1"/>
</dbReference>
<accession>A0A510WTC7</accession>
<feature type="transmembrane region" description="Helical" evidence="1">
    <location>
        <begin position="20"/>
        <end position="39"/>
    </location>
</feature>
<feature type="transmembrane region" description="Helical" evidence="1">
    <location>
        <begin position="182"/>
        <end position="203"/>
    </location>
</feature>
<name>A0A510WTC7_9LACO</name>
<protein>
    <recommendedName>
        <fullName evidence="4">ABC transporter permease</fullName>
    </recommendedName>
</protein>
<feature type="transmembrane region" description="Helical" evidence="1">
    <location>
        <begin position="59"/>
        <end position="79"/>
    </location>
</feature>
<dbReference type="AlphaFoldDB" id="A0A510WTC7"/>
<feature type="transmembrane region" description="Helical" evidence="1">
    <location>
        <begin position="100"/>
        <end position="125"/>
    </location>
</feature>
<sequence>MKIFYTSSYIVKKNTSKPLFWTVFIWPITLLMGLEVIITEKDIQTFGLIMKEGLFSIGIPLYALIAVVFFSQMVAREFYIGKSERVLEFLIAMSNNKTQFYGRLLGTSMIVLISNLFYVAIIVIFKEKLSQIGKLLRQFSFLDTKRFLEFLIALSLFSIFVILFSVLVGIETRDVSKISQHLGSVYLLIVSAPIINLISNDFIQKKVLLYVPFFNIPGIDLQTSLTDILIIFGTNIFTLIFFVIGLQKLFKKRVEVQ</sequence>
<evidence type="ECO:0000313" key="2">
    <source>
        <dbReference type="EMBL" id="GEK41827.1"/>
    </source>
</evidence>
<evidence type="ECO:0008006" key="4">
    <source>
        <dbReference type="Google" id="ProtNLM"/>
    </source>
</evidence>
<keyword evidence="1" id="KW-0812">Transmembrane</keyword>
<reference evidence="2 3" key="1">
    <citation type="submission" date="2019-07" db="EMBL/GenBank/DDBJ databases">
        <title>Whole genome shotgun sequence of Lactobacillus aviarius subsp. aviarius NBRC 102162.</title>
        <authorList>
            <person name="Hosoyama A."/>
            <person name="Uohara A."/>
            <person name="Ohji S."/>
            <person name="Ichikawa N."/>
        </authorList>
    </citation>
    <scope>NUCLEOTIDE SEQUENCE [LARGE SCALE GENOMIC DNA]</scope>
    <source>
        <strain evidence="2 3">NBRC 102162</strain>
    </source>
</reference>
<gene>
    <name evidence="2" type="ORF">LAV01_06590</name>
</gene>
<organism evidence="2 3">
    <name type="scientific">Ligilactobacillus aviarius</name>
    <dbReference type="NCBI Taxonomy" id="1606"/>
    <lineage>
        <taxon>Bacteria</taxon>
        <taxon>Bacillati</taxon>
        <taxon>Bacillota</taxon>
        <taxon>Bacilli</taxon>
        <taxon>Lactobacillales</taxon>
        <taxon>Lactobacillaceae</taxon>
        <taxon>Ligilactobacillus</taxon>
    </lineage>
</organism>
<evidence type="ECO:0000256" key="1">
    <source>
        <dbReference type="SAM" id="Phobius"/>
    </source>
</evidence>
<evidence type="ECO:0000313" key="3">
    <source>
        <dbReference type="Proteomes" id="UP000321722"/>
    </source>
</evidence>
<dbReference type="Proteomes" id="UP000321722">
    <property type="component" value="Unassembled WGS sequence"/>
</dbReference>
<dbReference type="EMBL" id="BJUI01000006">
    <property type="protein sequence ID" value="GEK41827.1"/>
    <property type="molecule type" value="Genomic_DNA"/>
</dbReference>
<feature type="transmembrane region" description="Helical" evidence="1">
    <location>
        <begin position="223"/>
        <end position="244"/>
    </location>
</feature>
<keyword evidence="3" id="KW-1185">Reference proteome</keyword>
<keyword evidence="1" id="KW-0472">Membrane</keyword>
<dbReference type="GeneID" id="29933927"/>
<keyword evidence="1" id="KW-1133">Transmembrane helix</keyword>
<proteinExistence type="predicted"/>
<comment type="caution">
    <text evidence="2">The sequence shown here is derived from an EMBL/GenBank/DDBJ whole genome shotgun (WGS) entry which is preliminary data.</text>
</comment>